<reference evidence="1" key="1">
    <citation type="submission" date="2023-04" db="EMBL/GenBank/DDBJ databases">
        <title>Draft Genome sequencing of Naganishia species isolated from polar environments using Oxford Nanopore Technology.</title>
        <authorList>
            <person name="Leo P."/>
            <person name="Venkateswaran K."/>
        </authorList>
    </citation>
    <scope>NUCLEOTIDE SEQUENCE</scope>
    <source>
        <strain evidence="1">DBVPG 5303</strain>
    </source>
</reference>
<sequence>MQRLRSSPDNVDNEPKRPRFTRGAGVGSERRGNPLDRVMRPVVHQPDSLIPAPGVAAVFNAVGDVNPEMPPNYRYNEEILSLHGEEYREYIENLFGSVRRDQREAEQSRMQVVDEMTDYARWNQLKPIRRNVVLLQKHVDEEFTIPAGADPDDIRPIVELKWLVETAQSPAVTCRYAWQIDGGVADSKLFTGDFYTPDSRHAAEAIVQGCQVRMEGYVLEDKIPITQSFGFAWKEAFNTYYATHDIGPRDFDTPTQHEVTIQYSTHPFSQRKELSIIISAVDIVAQSRIRVRLDRDVNCPPPGFEPSPIWKWNIAEAAGVGEAFRAAYDAEMGEREKGGVRTLREKREGEAAVRDFLRYTRAILWLKFAYEQLIWYRTDSVEYRLAYLRLDSEYRPWCHSEIRRRSDEPITLFTFEDGTDNDRVMAFNENFHRPKKNTAIGRRTAGLITKIRAPAILTTYGEQAMVSLSTRYWFECHDGYLTLSKTIDALRWVEDGVNRGFPQHEIDILARAAVTNNEMICDEHPHKNGLHQTSCCPILKSCNELDPASDICLVCQSGHKAHKQLLKELPKQGGGRTAYEKARSVLYSDSKYFALTYSTTVSSVDSLYKYMVISLRTRTVGDKVIESYHCQLLDVDLDVKDMDHGFRPEIDAFDLLFVLDPGGNAWLAHHYPGNTQWLPACLNRAKWVYSQASLVRFCEALYVQVKWSRHLKVLKSTDPAIRRTDFEEELYQWIQRQGEAILRLSHLERRIEFEKELRRSMEPSVVEGVYRPATLALPADCEPSGHREAIKQYKGSDDIPPLPEPDLSTPNSAIATSQRNQTVIPILDSPITDFYQEKYKRLLPIGFDGTQHVFTAEHPSKHSASTENLQYIGHHLTLVFACNRRHETMASVTPRTLRLFTLSECLRLDGRDKDSCLLFTSTNRTSTEMSIGRAFVGCNMTTQFTRANPTSVELHSDRNQKNIVLQSWSMNMFWGGSDPAERQRNIRRITDAIESKRRDWIPTFVHPAPVGRGSRA</sequence>
<dbReference type="EMBL" id="JASBWV010000029">
    <property type="protein sequence ID" value="KAJ9118423.1"/>
    <property type="molecule type" value="Genomic_DNA"/>
</dbReference>
<name>A0ACC2X3S2_9TREE</name>
<protein>
    <submittedName>
        <fullName evidence="1">Uncharacterized protein</fullName>
    </submittedName>
</protein>
<evidence type="ECO:0000313" key="2">
    <source>
        <dbReference type="Proteomes" id="UP001234202"/>
    </source>
</evidence>
<keyword evidence="2" id="KW-1185">Reference proteome</keyword>
<organism evidence="1 2">
    <name type="scientific">Naganishia onofrii</name>
    <dbReference type="NCBI Taxonomy" id="1851511"/>
    <lineage>
        <taxon>Eukaryota</taxon>
        <taxon>Fungi</taxon>
        <taxon>Dikarya</taxon>
        <taxon>Basidiomycota</taxon>
        <taxon>Agaricomycotina</taxon>
        <taxon>Tremellomycetes</taxon>
        <taxon>Filobasidiales</taxon>
        <taxon>Filobasidiaceae</taxon>
        <taxon>Naganishia</taxon>
    </lineage>
</organism>
<gene>
    <name evidence="1" type="ORF">QFC24_006253</name>
</gene>
<dbReference type="Proteomes" id="UP001234202">
    <property type="component" value="Unassembled WGS sequence"/>
</dbReference>
<comment type="caution">
    <text evidence="1">The sequence shown here is derived from an EMBL/GenBank/DDBJ whole genome shotgun (WGS) entry which is preliminary data.</text>
</comment>
<evidence type="ECO:0000313" key="1">
    <source>
        <dbReference type="EMBL" id="KAJ9118423.1"/>
    </source>
</evidence>
<proteinExistence type="predicted"/>
<accession>A0ACC2X3S2</accession>